<keyword evidence="2" id="KW-1185">Reference proteome</keyword>
<reference evidence="1 2" key="1">
    <citation type="journal article" date="2021" name="Sci. Rep.">
        <title>The distribution of antibiotic resistance genes in chicken gut microbiota commensals.</title>
        <authorList>
            <person name="Juricova H."/>
            <person name="Matiasovicova J."/>
            <person name="Kubasova T."/>
            <person name="Cejkova D."/>
            <person name="Rychlik I."/>
        </authorList>
    </citation>
    <scope>NUCLEOTIDE SEQUENCE [LARGE SCALE GENOMIC DNA]</scope>
    <source>
        <strain evidence="1 2">An562</strain>
    </source>
</reference>
<dbReference type="RefSeq" id="WP_205050203.1">
    <property type="nucleotide sequence ID" value="NZ_JACJKX010000007.1"/>
</dbReference>
<accession>A0ABS2GV31</accession>
<dbReference type="EMBL" id="JACJKX010000007">
    <property type="protein sequence ID" value="MBM6928616.1"/>
    <property type="molecule type" value="Genomic_DNA"/>
</dbReference>
<dbReference type="Proteomes" id="UP000777002">
    <property type="component" value="Unassembled WGS sequence"/>
</dbReference>
<protein>
    <submittedName>
        <fullName evidence="1">Uncharacterized protein</fullName>
    </submittedName>
</protein>
<name>A0ABS2GV31_9BURK</name>
<proteinExistence type="predicted"/>
<comment type="caution">
    <text evidence="1">The sequence shown here is derived from an EMBL/GenBank/DDBJ whole genome shotgun (WGS) entry which is preliminary data.</text>
</comment>
<organism evidence="1 2">
    <name type="scientific">Parasutterella secunda</name>
    <dbReference type="NCBI Taxonomy" id="626947"/>
    <lineage>
        <taxon>Bacteria</taxon>
        <taxon>Pseudomonadati</taxon>
        <taxon>Pseudomonadota</taxon>
        <taxon>Betaproteobacteria</taxon>
        <taxon>Burkholderiales</taxon>
        <taxon>Sutterellaceae</taxon>
        <taxon>Parasutterella</taxon>
    </lineage>
</organism>
<evidence type="ECO:0000313" key="2">
    <source>
        <dbReference type="Proteomes" id="UP000777002"/>
    </source>
</evidence>
<evidence type="ECO:0000313" key="1">
    <source>
        <dbReference type="EMBL" id="MBM6928616.1"/>
    </source>
</evidence>
<sequence>MYWQSLKKIKPDPQKILFLHVNGICYFAKAAILRDGQMIFAVSYTFKALLDIKNEMLPFFTFEQLCRRNAFWSLYSKP</sequence>
<gene>
    <name evidence="1" type="ORF">H5985_04945</name>
</gene>